<name>A0AAE9GB88_9CAUD</name>
<dbReference type="EMBL" id="OM638103">
    <property type="protein sequence ID" value="UNY47102.1"/>
    <property type="molecule type" value="Genomic_DNA"/>
</dbReference>
<reference evidence="2 3" key="1">
    <citation type="submission" date="2022-02" db="EMBL/GenBank/DDBJ databases">
        <authorList>
            <person name="Tian F."/>
            <person name="Li J."/>
            <person name="Li F."/>
            <person name="Tong Y."/>
        </authorList>
    </citation>
    <scope>NUCLEOTIDE SEQUENCE [LARGE SCALE GENOMIC DNA]</scope>
</reference>
<evidence type="ECO:0000256" key="1">
    <source>
        <dbReference type="SAM" id="Phobius"/>
    </source>
</evidence>
<protein>
    <submittedName>
        <fullName evidence="2">Uncharacterized protein</fullName>
    </submittedName>
</protein>
<accession>A0AAE9GB88</accession>
<organism evidence="2 3">
    <name type="scientific">Cronobacter phage LPCS28</name>
    <dbReference type="NCBI Taxonomy" id="2924885"/>
    <lineage>
        <taxon>Viruses</taxon>
        <taxon>Duplodnaviria</taxon>
        <taxon>Heunggongvirae</taxon>
        <taxon>Uroviricota</taxon>
        <taxon>Caudoviricetes</taxon>
        <taxon>Pantevenvirales</taxon>
        <taxon>Straboviridae</taxon>
        <taxon>Nanhuvirus</taxon>
        <taxon>Nanhuvirus LPCS28</taxon>
    </lineage>
</organism>
<keyword evidence="1" id="KW-0812">Transmembrane</keyword>
<keyword evidence="1" id="KW-1133">Transmembrane helix</keyword>
<dbReference type="Proteomes" id="UP000832072">
    <property type="component" value="Segment"/>
</dbReference>
<sequence length="178" mass="20788">MIISKNAWHYRLMSFFDMKIPTSLCPYFWKTVACFGMIAMFTVIALAIIWALFFLGGLMILYPNLPNGLDPVSFTFTLSLSEVGPVILKSLFCDLCLFGGIFVALYVVFSGFRRFIHGIIYDSRLFSKIRKHEDYDDYRWKKKSAQRESKNHKRENPGLIRSYMKARKSKFCPTLEFK</sequence>
<feature type="transmembrane region" description="Helical" evidence="1">
    <location>
        <begin position="38"/>
        <end position="62"/>
    </location>
</feature>
<evidence type="ECO:0000313" key="2">
    <source>
        <dbReference type="EMBL" id="UNY47102.1"/>
    </source>
</evidence>
<keyword evidence="1" id="KW-0472">Membrane</keyword>
<evidence type="ECO:0000313" key="3">
    <source>
        <dbReference type="Proteomes" id="UP000832072"/>
    </source>
</evidence>
<feature type="transmembrane region" description="Helical" evidence="1">
    <location>
        <begin position="86"/>
        <end position="109"/>
    </location>
</feature>
<gene>
    <name evidence="2" type="ORF">EHEKIMEA_00220</name>
</gene>
<proteinExistence type="predicted"/>
<keyword evidence="3" id="KW-1185">Reference proteome</keyword>